<dbReference type="Gene3D" id="3.10.450.50">
    <property type="match status" value="1"/>
</dbReference>
<dbReference type="PANTHER" id="PTHR31723">
    <property type="entry name" value="PATHOGENESIS-RELATED FAMILY PROTEIN"/>
    <property type="match status" value="1"/>
</dbReference>
<name>A0A7R9WFQ0_9STRA</name>
<evidence type="ECO:0008006" key="3">
    <source>
        <dbReference type="Google" id="ProtNLM"/>
    </source>
</evidence>
<reference evidence="2" key="1">
    <citation type="submission" date="2021-01" db="EMBL/GenBank/DDBJ databases">
        <authorList>
            <person name="Corre E."/>
            <person name="Pelletier E."/>
            <person name="Niang G."/>
            <person name="Scheremetjew M."/>
            <person name="Finn R."/>
            <person name="Kale V."/>
            <person name="Holt S."/>
            <person name="Cochrane G."/>
            <person name="Meng A."/>
            <person name="Brown T."/>
            <person name="Cohen L."/>
        </authorList>
    </citation>
    <scope>NUCLEOTIDE SEQUENCE</scope>
    <source>
        <strain evidence="2">CCMP147</strain>
    </source>
</reference>
<feature type="compositionally biased region" description="Basic and acidic residues" evidence="1">
    <location>
        <begin position="341"/>
        <end position="356"/>
    </location>
</feature>
<dbReference type="SUPFAM" id="SSF54427">
    <property type="entry name" value="NTF2-like"/>
    <property type="match status" value="1"/>
</dbReference>
<feature type="compositionally biased region" description="Basic and acidic residues" evidence="1">
    <location>
        <begin position="19"/>
        <end position="40"/>
    </location>
</feature>
<sequence length="356" mass="40352">MADAKPKQVGFLGAGGERVPVRSDDEDKAEDNSEDARAEESLEEDESLDSRSSVDWDRRRMLCDALDIEGLPVFNVHDREPETLQEARALIDHIKEKYGFVEPDRGNLDDPSINWRGGRKPDYTIANLQYFLGKTKNHKEGSLEMIVENMVKKWEMEATHKLFHEWETVNHANYTVQANGGKEFMADEACWVGNYNWLLDTVNKDYYDNSKETFESSHGRFRYAFIEGFPWEVLEVFSGPPRVAFSWRHWAVFSGEYMGNKGHGQTVTMTGFGVILLEDMKVSKIEIFYKPDDFFEVLLGKREVQELGDTGAAHGKSLILKAAKKKEGGCPFAHSTDSEDEDKKGSDAGGEGKTEP</sequence>
<dbReference type="EMBL" id="HBED01043345">
    <property type="protein sequence ID" value="CAD8323377.1"/>
    <property type="molecule type" value="Transcribed_RNA"/>
</dbReference>
<organism evidence="2">
    <name type="scientific">Pseudictyota dubia</name>
    <dbReference type="NCBI Taxonomy" id="2749911"/>
    <lineage>
        <taxon>Eukaryota</taxon>
        <taxon>Sar</taxon>
        <taxon>Stramenopiles</taxon>
        <taxon>Ochrophyta</taxon>
        <taxon>Bacillariophyta</taxon>
        <taxon>Mediophyceae</taxon>
        <taxon>Biddulphiophycidae</taxon>
        <taxon>Eupodiscales</taxon>
        <taxon>Odontellaceae</taxon>
        <taxon>Pseudictyota</taxon>
    </lineage>
</organism>
<accession>A0A7R9WFQ0</accession>
<dbReference type="PANTHER" id="PTHR31723:SF10">
    <property type="entry name" value="PATHOGEN-RELATED PROTEIN"/>
    <property type="match status" value="1"/>
</dbReference>
<proteinExistence type="predicted"/>
<dbReference type="InterPro" id="IPR032710">
    <property type="entry name" value="NTF2-like_dom_sf"/>
</dbReference>
<dbReference type="AlphaFoldDB" id="A0A7R9WFQ0"/>
<gene>
    <name evidence="2" type="ORF">TDUB1175_LOCUS21795</name>
</gene>
<evidence type="ECO:0000256" key="1">
    <source>
        <dbReference type="SAM" id="MobiDB-lite"/>
    </source>
</evidence>
<feature type="region of interest" description="Disordered" evidence="1">
    <location>
        <begin position="1"/>
        <end position="50"/>
    </location>
</feature>
<protein>
    <recommendedName>
        <fullName evidence="3">Pathogen-related protein</fullName>
    </recommendedName>
</protein>
<evidence type="ECO:0000313" key="2">
    <source>
        <dbReference type="EMBL" id="CAD8323377.1"/>
    </source>
</evidence>
<dbReference type="InterPro" id="IPR053218">
    <property type="entry name" value="Pathogen-related_defense"/>
</dbReference>
<feature type="region of interest" description="Disordered" evidence="1">
    <location>
        <begin position="328"/>
        <end position="356"/>
    </location>
</feature>